<feature type="transmembrane region" description="Helical" evidence="1">
    <location>
        <begin position="375"/>
        <end position="394"/>
    </location>
</feature>
<gene>
    <name evidence="3" type="ORF">HMPREF0663_12198</name>
</gene>
<feature type="signal peptide" evidence="2">
    <location>
        <begin position="1"/>
        <end position="21"/>
    </location>
</feature>
<sequence>MTNFKCPFYLALWACAVLCFASCNNDKKLMLKIEDYANHMVHPDSAIILVDSIFANDHPSEKTVGLLQLFKAKAMFRKYYYTIDFPTGVDSIIASSVAILEKHGDKMRIAEAYAYQGFILGTYYDRPAEALFSLERARNVVADVEQPWTNNIVYDELATIYESLDNLDMSIECVKKGLQLQKKYKVTSAIIMGNHNLNVLYDEKNQQDSAEYYFHKVMRDSANFDSTEVPQFYETFGQYYFRHNQLQRAKYYFEQVPLSRNLALVQLYLARIARREHRPKDEQFHMAKSIHIADSLEKTSDWNRFALRRYFRKLAYYYKETGNYRQESKTLEKLDSLNEAAKVYSITVGNKANQMERDYESNLLKAQHRKQVKTMLALIVVVALVLDFLIYVGVRKSLKAVRERLNRAKQKSYQQAYQIGKLKVQMEEMPATLTGKIAEGKLLFENIATGKTTMKDWNRADFDSYISYARFVDRDIFSELDKTHQKLSTKPLIFFYLWKKGMTDSEIARAMEVTNGSIRTMRYNIRKLHK</sequence>
<evidence type="ECO:0000256" key="1">
    <source>
        <dbReference type="SAM" id="Phobius"/>
    </source>
</evidence>
<dbReference type="HOGENOM" id="CLU_543866_0_0_10"/>
<protein>
    <recommendedName>
        <fullName evidence="5">Tetratricopeptide repeat protein</fullName>
    </recommendedName>
</protein>
<dbReference type="Gene3D" id="1.25.40.10">
    <property type="entry name" value="Tetratricopeptide repeat domain"/>
    <property type="match status" value="1"/>
</dbReference>
<dbReference type="SUPFAM" id="SSF48452">
    <property type="entry name" value="TPR-like"/>
    <property type="match status" value="1"/>
</dbReference>
<feature type="chain" id="PRO_5003224211" description="Tetratricopeptide repeat protein" evidence="2">
    <location>
        <begin position="22"/>
        <end position="530"/>
    </location>
</feature>
<proteinExistence type="predicted"/>
<keyword evidence="1" id="KW-0812">Transmembrane</keyword>
<keyword evidence="2" id="KW-0732">Signal</keyword>
<dbReference type="EMBL" id="AEPE02000006">
    <property type="protein sequence ID" value="EFZ36131.1"/>
    <property type="molecule type" value="Genomic_DNA"/>
</dbReference>
<evidence type="ECO:0000256" key="2">
    <source>
        <dbReference type="SAM" id="SignalP"/>
    </source>
</evidence>
<dbReference type="STRING" id="28134.SAMN05444288_2203"/>
<organism evidence="3 4">
    <name type="scientific">Hoylesella oralis ATCC 33269</name>
    <dbReference type="NCBI Taxonomy" id="873533"/>
    <lineage>
        <taxon>Bacteria</taxon>
        <taxon>Pseudomonadati</taxon>
        <taxon>Bacteroidota</taxon>
        <taxon>Bacteroidia</taxon>
        <taxon>Bacteroidales</taxon>
        <taxon>Prevotellaceae</taxon>
        <taxon>Hoylesella</taxon>
    </lineage>
</organism>
<name>E7RSD0_9BACT</name>
<keyword evidence="4" id="KW-1185">Reference proteome</keyword>
<evidence type="ECO:0008006" key="5">
    <source>
        <dbReference type="Google" id="ProtNLM"/>
    </source>
</evidence>
<reference evidence="3" key="1">
    <citation type="submission" date="2011-01" db="EMBL/GenBank/DDBJ databases">
        <authorList>
            <person name="Muzny D."/>
            <person name="Qin X."/>
            <person name="Buhay C."/>
            <person name="Dugan-Rocha S."/>
            <person name="Ding Y."/>
            <person name="Chen G."/>
            <person name="Hawes A."/>
            <person name="Holder M."/>
            <person name="Jhangiani S."/>
            <person name="Johnson A."/>
            <person name="Khan Z."/>
            <person name="Li Z."/>
            <person name="Liu W."/>
            <person name="Liu X."/>
            <person name="Perez L."/>
            <person name="Shen H."/>
            <person name="Wang Q."/>
            <person name="Watt J."/>
            <person name="Xi L."/>
            <person name="Xin Y."/>
            <person name="Zhou J."/>
            <person name="Deng J."/>
            <person name="Jiang H."/>
            <person name="Liu Y."/>
            <person name="Qu J."/>
            <person name="Song X.-Z."/>
            <person name="Zhang L."/>
            <person name="Villasana D."/>
            <person name="Johnson A."/>
            <person name="Liu J."/>
            <person name="Liyanage D."/>
            <person name="Lorensuhewa L."/>
            <person name="Robinson T."/>
            <person name="Song A."/>
            <person name="Song B.-B."/>
            <person name="Dinh H."/>
            <person name="Thornton R."/>
            <person name="Coyle M."/>
            <person name="Francisco L."/>
            <person name="Jackson L."/>
            <person name="Javaid M."/>
            <person name="Korchina V."/>
            <person name="Kovar C."/>
            <person name="Mata R."/>
            <person name="Mathew T."/>
            <person name="Ngo R."/>
            <person name="Nguyen L."/>
            <person name="Nguyen N."/>
            <person name="Okwuonu G."/>
            <person name="Ongeri F."/>
            <person name="Pham C."/>
            <person name="Simmons D."/>
            <person name="Wilczek-Boney K."/>
            <person name="Hale W."/>
            <person name="Jakkamsetti A."/>
            <person name="Pham P."/>
            <person name="Ruth R."/>
            <person name="San Lucas F."/>
            <person name="Warren J."/>
            <person name="Zhang J."/>
            <person name="Zhao Z."/>
            <person name="Zhou C."/>
            <person name="Zhu D."/>
            <person name="Lee S."/>
            <person name="Bess C."/>
            <person name="Blankenburg K."/>
            <person name="Forbes L."/>
            <person name="Fu Q."/>
            <person name="Gubbala S."/>
            <person name="Hirani K."/>
            <person name="Jayaseelan J.C."/>
            <person name="Lara F."/>
            <person name="Munidasa M."/>
            <person name="Palculict T."/>
            <person name="Patil S."/>
            <person name="Pu L.-L."/>
            <person name="Saada N."/>
            <person name="Tang L."/>
            <person name="Weissenberger G."/>
            <person name="Zhu Y."/>
            <person name="Hemphill L."/>
            <person name="Shang Y."/>
            <person name="Youmans B."/>
            <person name="Ayvaz T."/>
            <person name="Ross M."/>
            <person name="Santibanez J."/>
            <person name="Aqrawi P."/>
            <person name="Gross S."/>
            <person name="Joshi V."/>
            <person name="Fowler G."/>
            <person name="Nazareth L."/>
            <person name="Reid J."/>
            <person name="Worley K."/>
            <person name="Petrosino J."/>
            <person name="Highlander S."/>
            <person name="Gibbs R."/>
        </authorList>
    </citation>
    <scope>NUCLEOTIDE SEQUENCE [LARGE SCALE GENOMIC DNA]</scope>
    <source>
        <strain evidence="3">ATCC 33269</strain>
    </source>
</reference>
<dbReference type="AlphaFoldDB" id="E7RSD0"/>
<accession>E7RSD0</accession>
<comment type="caution">
    <text evidence="3">The sequence shown here is derived from an EMBL/GenBank/DDBJ whole genome shotgun (WGS) entry which is preliminary data.</text>
</comment>
<dbReference type="Proteomes" id="UP000005580">
    <property type="component" value="Unassembled WGS sequence"/>
</dbReference>
<dbReference type="InterPro" id="IPR011990">
    <property type="entry name" value="TPR-like_helical_dom_sf"/>
</dbReference>
<keyword evidence="1" id="KW-0472">Membrane</keyword>
<keyword evidence="1" id="KW-1133">Transmembrane helix</keyword>
<evidence type="ECO:0000313" key="3">
    <source>
        <dbReference type="EMBL" id="EFZ36131.1"/>
    </source>
</evidence>
<evidence type="ECO:0000313" key="4">
    <source>
        <dbReference type="Proteomes" id="UP000005580"/>
    </source>
</evidence>